<dbReference type="PROSITE" id="PS00012">
    <property type="entry name" value="PHOSPHOPANTETHEINE"/>
    <property type="match status" value="1"/>
</dbReference>
<dbReference type="SUPFAM" id="SSF52777">
    <property type="entry name" value="CoA-dependent acyltransferases"/>
    <property type="match status" value="1"/>
</dbReference>
<dbReference type="PROSITE" id="PS50075">
    <property type="entry name" value="CARRIER"/>
    <property type="match status" value="1"/>
</dbReference>
<dbReference type="InterPro" id="IPR045851">
    <property type="entry name" value="AMP-bd_C_sf"/>
</dbReference>
<dbReference type="Gene3D" id="2.30.38.10">
    <property type="entry name" value="Luciferase, Domain 3"/>
    <property type="match status" value="1"/>
</dbReference>
<keyword evidence="4" id="KW-0597">Phosphoprotein</keyword>
<dbReference type="SMART" id="SM00823">
    <property type="entry name" value="PKS_PP"/>
    <property type="match status" value="1"/>
</dbReference>
<evidence type="ECO:0000313" key="8">
    <source>
        <dbReference type="Proteomes" id="UP000464658"/>
    </source>
</evidence>
<evidence type="ECO:0000313" key="7">
    <source>
        <dbReference type="EMBL" id="BBP93524.1"/>
    </source>
</evidence>
<dbReference type="FunFam" id="3.30.300.30:FF:000010">
    <property type="entry name" value="Enterobactin synthetase component F"/>
    <property type="match status" value="1"/>
</dbReference>
<dbReference type="NCBIfam" id="TIGR01733">
    <property type="entry name" value="AA-adenyl-dom"/>
    <property type="match status" value="1"/>
</dbReference>
<comment type="cofactor">
    <cofactor evidence="1">
        <name>pantetheine 4'-phosphate</name>
        <dbReference type="ChEBI" id="CHEBI:47942"/>
    </cofactor>
</comment>
<proteinExistence type="inferred from homology"/>
<dbReference type="EMBL" id="AP021906">
    <property type="protein sequence ID" value="BBP93524.1"/>
    <property type="molecule type" value="Genomic_DNA"/>
</dbReference>
<dbReference type="SUPFAM" id="SSF47336">
    <property type="entry name" value="ACP-like"/>
    <property type="match status" value="1"/>
</dbReference>
<dbReference type="Pfam" id="PF00668">
    <property type="entry name" value="Condensation"/>
    <property type="match status" value="1"/>
</dbReference>
<dbReference type="InterPro" id="IPR009081">
    <property type="entry name" value="PP-bd_ACP"/>
</dbReference>
<gene>
    <name evidence="7" type="ORF">BsIDN1_71420</name>
</gene>
<dbReference type="Pfam" id="PF00550">
    <property type="entry name" value="PP-binding"/>
    <property type="match status" value="1"/>
</dbReference>
<dbReference type="FunFam" id="2.30.38.10:FF:000001">
    <property type="entry name" value="Non-ribosomal peptide synthetase PvdI"/>
    <property type="match status" value="1"/>
</dbReference>
<dbReference type="Gene3D" id="3.30.300.30">
    <property type="match status" value="1"/>
</dbReference>
<dbReference type="SUPFAM" id="SSF56801">
    <property type="entry name" value="Acetyl-CoA synthetase-like"/>
    <property type="match status" value="1"/>
</dbReference>
<dbReference type="PANTHER" id="PTHR45527:SF14">
    <property type="entry name" value="PLIPASTATIN SYNTHASE SUBUNIT B"/>
    <property type="match status" value="1"/>
</dbReference>
<accession>A0A5S9MMH5</accession>
<keyword evidence="3" id="KW-0596">Phosphopantetheine</keyword>
<evidence type="ECO:0000256" key="3">
    <source>
        <dbReference type="ARBA" id="ARBA00022450"/>
    </source>
</evidence>
<dbReference type="InterPro" id="IPR010071">
    <property type="entry name" value="AA_adenyl_dom"/>
</dbReference>
<dbReference type="InterPro" id="IPR020845">
    <property type="entry name" value="AMP-binding_CS"/>
</dbReference>
<dbReference type="Gene3D" id="3.30.559.10">
    <property type="entry name" value="Chloramphenicol acetyltransferase-like domain"/>
    <property type="match status" value="1"/>
</dbReference>
<comment type="similarity">
    <text evidence="2">Belongs to the ATP-dependent AMP-binding enzyme family.</text>
</comment>
<dbReference type="InterPro" id="IPR006162">
    <property type="entry name" value="Ppantetheine_attach_site"/>
</dbReference>
<name>A0A5S9MMH5_BACIA</name>
<evidence type="ECO:0000256" key="4">
    <source>
        <dbReference type="ARBA" id="ARBA00022553"/>
    </source>
</evidence>
<evidence type="ECO:0000259" key="6">
    <source>
        <dbReference type="PROSITE" id="PS50075"/>
    </source>
</evidence>
<dbReference type="FunFam" id="1.10.1200.10:FF:000005">
    <property type="entry name" value="Nonribosomal peptide synthetase 1"/>
    <property type="match status" value="1"/>
</dbReference>
<dbReference type="AlphaFoldDB" id="A0A5S9MMH5"/>
<dbReference type="CDD" id="cd12116">
    <property type="entry name" value="A_NRPS_Ta1_like"/>
    <property type="match status" value="1"/>
</dbReference>
<sequence length="672" mass="74480">MVVSLLAVVKTGAAYLPLDPDYPNDRVAYMLEDAKPACLLTVKETADGLDHPHIVQLDDSTVHQDIADSPHINPAWSEGSPHHPAYILYTSGSTGKPKGVVVTKRNVINFILSMQDSFLLDQKDQLLAVTTTIAFDISGLEMFLPLLHGAAILLAKKETIQEPAKLSDMIRSHHVTIMQATPTLWHALADEYPDVVTGMRVLVGGEALPASLLHTLQSLQCDITNLYGPTETTIWSTMENVTAHRENSGPAIGKPIWNTSIYILDEGLNPVPAGSIGELYIAGEGVSRGYLGRYDLTAERFVADPFGTKGTRMYRTGDLARWREDGSIDYISRADHQIKIRGFRIELGEIETVMMQHQAIKHTSVIVREDQPGQQLLCAYVVLTDRSSLHPSELRQFVAALLPDYMVPSAVVVLPELPLTPNGKIDRKALPAPNMSLVSSERTPRTPQEDMLCSLFAETLGLSQIGIDDSFFDLGGHSLLAARLLRRIRDTLGADLSMSTIFESPRVAELAQHIDKAKDIRPPLQVEDKPDEIPLSFAQKRLWFLHCLEGPSPTYNIPLVIQLTGRLDQTALIGALADITEKHETLRTIFPNKNGMPRQVILHPKSVQPELHVTASSDQQIENQLNEAILAIAFRLKKNLHFELNYSRLMQTDPYCFYCCITSLVTAGHLHH</sequence>
<dbReference type="InterPro" id="IPR000873">
    <property type="entry name" value="AMP-dep_synth/lig_dom"/>
</dbReference>
<dbReference type="InterPro" id="IPR036736">
    <property type="entry name" value="ACP-like_sf"/>
</dbReference>
<protein>
    <recommendedName>
        <fullName evidence="6">Carrier domain-containing protein</fullName>
    </recommendedName>
</protein>
<dbReference type="GO" id="GO:0031177">
    <property type="term" value="F:phosphopantetheine binding"/>
    <property type="evidence" value="ECO:0007669"/>
    <property type="project" value="InterPro"/>
</dbReference>
<dbReference type="Pfam" id="PF13193">
    <property type="entry name" value="AMP-binding_C"/>
    <property type="match status" value="1"/>
</dbReference>
<dbReference type="Proteomes" id="UP000464658">
    <property type="component" value="Chromosome"/>
</dbReference>
<dbReference type="GO" id="GO:0043041">
    <property type="term" value="P:amino acid activation for nonribosomal peptide biosynthetic process"/>
    <property type="evidence" value="ECO:0007669"/>
    <property type="project" value="TreeGrafter"/>
</dbReference>
<dbReference type="PANTHER" id="PTHR45527">
    <property type="entry name" value="NONRIBOSOMAL PEPTIDE SYNTHETASE"/>
    <property type="match status" value="1"/>
</dbReference>
<dbReference type="InterPro" id="IPR020806">
    <property type="entry name" value="PKS_PP-bd"/>
</dbReference>
<dbReference type="GO" id="GO:0003824">
    <property type="term" value="F:catalytic activity"/>
    <property type="evidence" value="ECO:0007669"/>
    <property type="project" value="InterPro"/>
</dbReference>
<dbReference type="Gene3D" id="1.10.1200.10">
    <property type="entry name" value="ACP-like"/>
    <property type="match status" value="1"/>
</dbReference>
<evidence type="ECO:0000256" key="1">
    <source>
        <dbReference type="ARBA" id="ARBA00001957"/>
    </source>
</evidence>
<dbReference type="Pfam" id="PF00501">
    <property type="entry name" value="AMP-binding"/>
    <property type="match status" value="1"/>
</dbReference>
<evidence type="ECO:0000256" key="5">
    <source>
        <dbReference type="ARBA" id="ARBA00023194"/>
    </source>
</evidence>
<dbReference type="GO" id="GO:0044550">
    <property type="term" value="P:secondary metabolite biosynthetic process"/>
    <property type="evidence" value="ECO:0007669"/>
    <property type="project" value="TreeGrafter"/>
</dbReference>
<reference evidence="7 8" key="1">
    <citation type="submission" date="2019-12" db="EMBL/GenBank/DDBJ databases">
        <title>Full genome sequence of a Bacillus safensis strain isolated from commercially available natto in Indonesia.</title>
        <authorList>
            <person name="Yoshida M."/>
            <person name="Uomi M."/>
            <person name="Waturangi D."/>
            <person name="Ekaputri J.J."/>
            <person name="Setiamarga D.H.E."/>
        </authorList>
    </citation>
    <scope>NUCLEOTIDE SEQUENCE [LARGE SCALE GENOMIC DNA]</scope>
    <source>
        <strain evidence="7 8">IDN1</strain>
    </source>
</reference>
<feature type="domain" description="Carrier" evidence="6">
    <location>
        <begin position="443"/>
        <end position="518"/>
    </location>
</feature>
<dbReference type="InterPro" id="IPR001242">
    <property type="entry name" value="Condensation_dom"/>
</dbReference>
<evidence type="ECO:0000256" key="2">
    <source>
        <dbReference type="ARBA" id="ARBA00006432"/>
    </source>
</evidence>
<dbReference type="PROSITE" id="PS00455">
    <property type="entry name" value="AMP_BINDING"/>
    <property type="match status" value="1"/>
</dbReference>
<keyword evidence="5" id="KW-0045">Antibiotic biosynthesis</keyword>
<dbReference type="InterPro" id="IPR025110">
    <property type="entry name" value="AMP-bd_C"/>
</dbReference>
<dbReference type="Gene3D" id="3.40.50.980">
    <property type="match status" value="2"/>
</dbReference>
<dbReference type="GO" id="GO:0008610">
    <property type="term" value="P:lipid biosynthetic process"/>
    <property type="evidence" value="ECO:0007669"/>
    <property type="project" value="UniProtKB-ARBA"/>
</dbReference>
<organism evidence="7 8">
    <name type="scientific">Bacillus safensis</name>
    <dbReference type="NCBI Taxonomy" id="561879"/>
    <lineage>
        <taxon>Bacteria</taxon>
        <taxon>Bacillati</taxon>
        <taxon>Bacillota</taxon>
        <taxon>Bacilli</taxon>
        <taxon>Bacillales</taxon>
        <taxon>Bacillaceae</taxon>
        <taxon>Bacillus</taxon>
    </lineage>
</organism>
<dbReference type="GO" id="GO:0005829">
    <property type="term" value="C:cytosol"/>
    <property type="evidence" value="ECO:0007669"/>
    <property type="project" value="TreeGrafter"/>
</dbReference>
<dbReference type="InterPro" id="IPR023213">
    <property type="entry name" value="CAT-like_dom_sf"/>
</dbReference>
<dbReference type="GO" id="GO:0017000">
    <property type="term" value="P:antibiotic biosynthetic process"/>
    <property type="evidence" value="ECO:0007669"/>
    <property type="project" value="UniProtKB-KW"/>
</dbReference>